<dbReference type="AlphaFoldDB" id="A0A8B8NHQ6"/>
<evidence type="ECO:0000256" key="11">
    <source>
        <dbReference type="ARBA" id="ARBA00023242"/>
    </source>
</evidence>
<dbReference type="InterPro" id="IPR022755">
    <property type="entry name" value="Znf_C2H2_jaz"/>
</dbReference>
<feature type="domain" description="C2H2-type" evidence="14">
    <location>
        <begin position="281"/>
        <end position="307"/>
    </location>
</feature>
<dbReference type="FunFam" id="2.60.120.340:FF:000004">
    <property type="entry name" value="Histone deacetylase HDT1"/>
    <property type="match status" value="1"/>
</dbReference>
<dbReference type="GO" id="GO:0006325">
    <property type="term" value="P:chromatin organization"/>
    <property type="evidence" value="ECO:0007669"/>
    <property type="project" value="UniProtKB-KW"/>
</dbReference>
<evidence type="ECO:0000256" key="1">
    <source>
        <dbReference type="ARBA" id="ARBA00004604"/>
    </source>
</evidence>
<evidence type="ECO:0000256" key="12">
    <source>
        <dbReference type="PROSITE-ProRule" id="PRU00042"/>
    </source>
</evidence>
<dbReference type="GO" id="GO:0005730">
    <property type="term" value="C:nucleolus"/>
    <property type="evidence" value="ECO:0007669"/>
    <property type="project" value="UniProtKB-SubCell"/>
</dbReference>
<evidence type="ECO:0000256" key="8">
    <source>
        <dbReference type="ARBA" id="ARBA00022853"/>
    </source>
</evidence>
<keyword evidence="5 12" id="KW-0863">Zinc-finger</keyword>
<evidence type="ECO:0000256" key="6">
    <source>
        <dbReference type="ARBA" id="ARBA00022801"/>
    </source>
</evidence>
<dbReference type="InterPro" id="IPR041232">
    <property type="entry name" value="NPL"/>
</dbReference>
<dbReference type="InterPro" id="IPR013087">
    <property type="entry name" value="Znf_C2H2_type"/>
</dbReference>
<evidence type="ECO:0000256" key="7">
    <source>
        <dbReference type="ARBA" id="ARBA00022833"/>
    </source>
</evidence>
<evidence type="ECO:0000256" key="10">
    <source>
        <dbReference type="ARBA" id="ARBA00023163"/>
    </source>
</evidence>
<evidence type="ECO:0000256" key="4">
    <source>
        <dbReference type="ARBA" id="ARBA00022723"/>
    </source>
</evidence>
<dbReference type="Proteomes" id="UP000827889">
    <property type="component" value="Chromosome 10"/>
</dbReference>
<dbReference type="Pfam" id="PF17800">
    <property type="entry name" value="NPL"/>
    <property type="match status" value="1"/>
</dbReference>
<proteinExistence type="inferred from homology"/>
<sequence>MEFWGVEVKSGETLAVEPGNETVVHLSQACLGEAKDKAKESILLYVNIGGQKFVLGTLSAVKFPQIPFDLVFEKSFELSHNWKNGSVFFSGYKTQLHSGSEADSLYSDSDAEEGLPVNVTAQADVPAKKAPVTANANAVKPNLASAKQKVKIVELNEDGKNEGDDDEGTDLSSDDHAEDDSGDEDMVNGGGESSDEDDYDSEEGESSEEEEAKAQPIKKRPADSVLKTPASAKKSKLETPQKTDGKKASEHVATPYPSKQAVKAIANKGQAKQQTPNSTEFSCKPCNRSFKSDQALQSHNKAKHSTS</sequence>
<feature type="compositionally biased region" description="Basic and acidic residues" evidence="13">
    <location>
        <begin position="235"/>
        <end position="250"/>
    </location>
</feature>
<dbReference type="OrthoDB" id="2019803at2759"/>
<keyword evidence="9" id="KW-0805">Transcription regulation</keyword>
<feature type="compositionally biased region" description="Polar residues" evidence="13">
    <location>
        <begin position="270"/>
        <end position="281"/>
    </location>
</feature>
<keyword evidence="6" id="KW-0378">Hydrolase</keyword>
<evidence type="ECO:0000256" key="5">
    <source>
        <dbReference type="ARBA" id="ARBA00022771"/>
    </source>
</evidence>
<keyword evidence="10" id="KW-0804">Transcription</keyword>
<dbReference type="PROSITE" id="PS50157">
    <property type="entry name" value="ZINC_FINGER_C2H2_2"/>
    <property type="match status" value="1"/>
</dbReference>
<keyword evidence="11" id="KW-0539">Nucleus</keyword>
<dbReference type="SUPFAM" id="SSF57667">
    <property type="entry name" value="beta-beta-alpha zinc fingers"/>
    <property type="match status" value="1"/>
</dbReference>
<evidence type="ECO:0000256" key="9">
    <source>
        <dbReference type="ARBA" id="ARBA00023015"/>
    </source>
</evidence>
<protein>
    <submittedName>
        <fullName evidence="16">Histone deacetylase HDT1</fullName>
    </submittedName>
</protein>
<comment type="subcellular location">
    <subcellularLocation>
        <location evidence="1">Nucleus</location>
        <location evidence="1">Nucleolus</location>
    </subcellularLocation>
</comment>
<dbReference type="Pfam" id="PF12171">
    <property type="entry name" value="zf-C2H2_jaz"/>
    <property type="match status" value="1"/>
</dbReference>
<dbReference type="Gene3D" id="2.60.120.340">
    <property type="entry name" value="Nucleoplasmin core domain"/>
    <property type="match status" value="1"/>
</dbReference>
<gene>
    <name evidence="16" type="primary">LOC115735084</name>
</gene>
<reference evidence="16" key="1">
    <citation type="submission" date="2025-08" db="UniProtKB">
        <authorList>
            <consortium name="RefSeq"/>
        </authorList>
    </citation>
    <scope>IDENTIFICATION</scope>
    <source>
        <tissue evidence="16">Leaf</tissue>
    </source>
</reference>
<feature type="region of interest" description="Disordered" evidence="13">
    <location>
        <begin position="156"/>
        <end position="307"/>
    </location>
</feature>
<dbReference type="GO" id="GO:0016787">
    <property type="term" value="F:hydrolase activity"/>
    <property type="evidence" value="ECO:0007669"/>
    <property type="project" value="UniProtKB-KW"/>
</dbReference>
<dbReference type="GO" id="GO:0008270">
    <property type="term" value="F:zinc ion binding"/>
    <property type="evidence" value="ECO:0007669"/>
    <property type="project" value="UniProtKB-KW"/>
</dbReference>
<dbReference type="RefSeq" id="XP_030522011.1">
    <property type="nucleotide sequence ID" value="XM_030666151.2"/>
</dbReference>
<keyword evidence="4" id="KW-0479">Metal-binding</keyword>
<accession>A0A8B8NHQ6</accession>
<organism evidence="15 16">
    <name type="scientific">Rhodamnia argentea</name>
    <dbReference type="NCBI Taxonomy" id="178133"/>
    <lineage>
        <taxon>Eukaryota</taxon>
        <taxon>Viridiplantae</taxon>
        <taxon>Streptophyta</taxon>
        <taxon>Embryophyta</taxon>
        <taxon>Tracheophyta</taxon>
        <taxon>Spermatophyta</taxon>
        <taxon>Magnoliopsida</taxon>
        <taxon>eudicotyledons</taxon>
        <taxon>Gunneridae</taxon>
        <taxon>Pentapetalae</taxon>
        <taxon>rosids</taxon>
        <taxon>malvids</taxon>
        <taxon>Myrtales</taxon>
        <taxon>Myrtaceae</taxon>
        <taxon>Myrtoideae</taxon>
        <taxon>Myrteae</taxon>
        <taxon>Australasian group</taxon>
        <taxon>Rhodamnia</taxon>
    </lineage>
</organism>
<evidence type="ECO:0000313" key="15">
    <source>
        <dbReference type="Proteomes" id="UP000827889"/>
    </source>
</evidence>
<keyword evidence="8" id="KW-0156">Chromatin regulator</keyword>
<evidence type="ECO:0000256" key="3">
    <source>
        <dbReference type="ARBA" id="ARBA00022491"/>
    </source>
</evidence>
<evidence type="ECO:0000259" key="14">
    <source>
        <dbReference type="PROSITE" id="PS50157"/>
    </source>
</evidence>
<comment type="similarity">
    <text evidence="2">Belongs to the histone deacetylase HD2 family.</text>
</comment>
<keyword evidence="3" id="KW-0678">Repressor</keyword>
<evidence type="ECO:0000256" key="2">
    <source>
        <dbReference type="ARBA" id="ARBA00006673"/>
    </source>
</evidence>
<keyword evidence="7" id="KW-0862">Zinc</keyword>
<evidence type="ECO:0000256" key="13">
    <source>
        <dbReference type="SAM" id="MobiDB-lite"/>
    </source>
</evidence>
<dbReference type="KEGG" id="rarg:115735084"/>
<feature type="compositionally biased region" description="Acidic residues" evidence="13">
    <location>
        <begin position="193"/>
        <end position="211"/>
    </location>
</feature>
<feature type="compositionally biased region" description="Acidic residues" evidence="13">
    <location>
        <begin position="176"/>
        <end position="186"/>
    </location>
</feature>
<dbReference type="GeneID" id="115735084"/>
<dbReference type="InterPro" id="IPR036236">
    <property type="entry name" value="Znf_C2H2_sf"/>
</dbReference>
<name>A0A8B8NHQ6_9MYRT</name>
<evidence type="ECO:0000313" key="16">
    <source>
        <dbReference type="RefSeq" id="XP_030522011.1"/>
    </source>
</evidence>
<keyword evidence="15" id="KW-1185">Reference proteome</keyword>
<dbReference type="PROSITE" id="PS00028">
    <property type="entry name" value="ZINC_FINGER_C2H2_1"/>
    <property type="match status" value="1"/>
</dbReference>